<dbReference type="CDD" id="cd05233">
    <property type="entry name" value="SDR_c"/>
    <property type="match status" value="1"/>
</dbReference>
<evidence type="ECO:0000313" key="3">
    <source>
        <dbReference type="EMBL" id="MBC8179125.1"/>
    </source>
</evidence>
<dbReference type="PANTHER" id="PTHR24321">
    <property type="entry name" value="DEHYDROGENASES, SHORT CHAIN"/>
    <property type="match status" value="1"/>
</dbReference>
<name>A0A8J6N539_9DELT</name>
<dbReference type="PRINTS" id="PR00080">
    <property type="entry name" value="SDRFAMILY"/>
</dbReference>
<accession>A0A8J6N539</accession>
<dbReference type="InterPro" id="IPR036291">
    <property type="entry name" value="NAD(P)-bd_dom_sf"/>
</dbReference>
<dbReference type="Proteomes" id="UP000650524">
    <property type="component" value="Unassembled WGS sequence"/>
</dbReference>
<comment type="similarity">
    <text evidence="1">Belongs to the short-chain dehydrogenases/reductases (SDR) family.</text>
</comment>
<dbReference type="InterPro" id="IPR020904">
    <property type="entry name" value="Sc_DH/Rdtase_CS"/>
</dbReference>
<dbReference type="PRINTS" id="PR00081">
    <property type="entry name" value="GDHRDH"/>
</dbReference>
<dbReference type="SUPFAM" id="SSF51735">
    <property type="entry name" value="NAD(P)-binding Rossmann-fold domains"/>
    <property type="match status" value="1"/>
</dbReference>
<dbReference type="PANTHER" id="PTHR24321:SF8">
    <property type="entry name" value="ESTRADIOL 17-BETA-DEHYDROGENASE 8-RELATED"/>
    <property type="match status" value="1"/>
</dbReference>
<sequence length="269" mass="29040">MKLEGKVAIVTGGARGNGFAAARLMAEEGADIAIADICEDMSTIPYHMSTPETMDKAVDEIKKLGRKAIGIKCDVRKASDVEAMVKQVLETFGKVDILINNAGNSSMEAIADMDEQTWDEVLDTHLKGTFLCCRYVLPHMIEQESGQVVSISSVGGQRGFGMGGHYCAAKHGIIGLNKSVAMEVADHNIRANVVCPGTVWTDMMKGIAESFGMEEEEAKENFFAGHLIKDPELTPEDIGRAVLWLVSDDARCITGNMITVDAGWTSRAP</sequence>
<dbReference type="Pfam" id="PF13561">
    <property type="entry name" value="adh_short_C2"/>
    <property type="match status" value="1"/>
</dbReference>
<organism evidence="3 4">
    <name type="scientific">Candidatus Desulfacyla euxinica</name>
    <dbReference type="NCBI Taxonomy" id="2841693"/>
    <lineage>
        <taxon>Bacteria</taxon>
        <taxon>Deltaproteobacteria</taxon>
        <taxon>Candidatus Desulfacyla</taxon>
    </lineage>
</organism>
<protein>
    <submittedName>
        <fullName evidence="3">Mycofactocin-coupled SDR family oxidoreductase</fullName>
    </submittedName>
</protein>
<dbReference type="InterPro" id="IPR002347">
    <property type="entry name" value="SDR_fam"/>
</dbReference>
<dbReference type="Gene3D" id="3.40.50.720">
    <property type="entry name" value="NAD(P)-binding Rossmann-like Domain"/>
    <property type="match status" value="1"/>
</dbReference>
<proteinExistence type="inferred from homology"/>
<dbReference type="EMBL" id="JACNJD010000348">
    <property type="protein sequence ID" value="MBC8179125.1"/>
    <property type="molecule type" value="Genomic_DNA"/>
</dbReference>
<reference evidence="3 4" key="1">
    <citation type="submission" date="2020-08" db="EMBL/GenBank/DDBJ databases">
        <title>Bridging the membrane lipid divide: bacteria of the FCB group superphylum have the potential to synthesize archaeal ether lipids.</title>
        <authorList>
            <person name="Villanueva L."/>
            <person name="Von Meijenfeldt F.A.B."/>
            <person name="Westbye A.B."/>
            <person name="Yadav S."/>
            <person name="Hopmans E.C."/>
            <person name="Dutilh B.E."/>
            <person name="Sinninghe Damste J.S."/>
        </authorList>
    </citation>
    <scope>NUCLEOTIDE SEQUENCE [LARGE SCALE GENOMIC DNA]</scope>
    <source>
        <strain evidence="3">NIOZ-UU27</strain>
    </source>
</reference>
<comment type="caution">
    <text evidence="3">The sequence shown here is derived from an EMBL/GenBank/DDBJ whole genome shotgun (WGS) entry which is preliminary data.</text>
</comment>
<evidence type="ECO:0000256" key="1">
    <source>
        <dbReference type="ARBA" id="ARBA00006484"/>
    </source>
</evidence>
<dbReference type="PROSITE" id="PS00061">
    <property type="entry name" value="ADH_SHORT"/>
    <property type="match status" value="1"/>
</dbReference>
<dbReference type="AlphaFoldDB" id="A0A8J6N539"/>
<dbReference type="GO" id="GO:0016491">
    <property type="term" value="F:oxidoreductase activity"/>
    <property type="evidence" value="ECO:0007669"/>
    <property type="project" value="UniProtKB-KW"/>
</dbReference>
<keyword evidence="2" id="KW-0560">Oxidoreductase</keyword>
<evidence type="ECO:0000313" key="4">
    <source>
        <dbReference type="Proteomes" id="UP000650524"/>
    </source>
</evidence>
<evidence type="ECO:0000256" key="2">
    <source>
        <dbReference type="ARBA" id="ARBA00023002"/>
    </source>
</evidence>
<dbReference type="NCBIfam" id="NF040490">
    <property type="entry name" value="SDR_subfam_3"/>
    <property type="match status" value="1"/>
</dbReference>
<dbReference type="FunFam" id="3.40.50.720:FF:000084">
    <property type="entry name" value="Short-chain dehydrogenase reductase"/>
    <property type="match status" value="1"/>
</dbReference>
<gene>
    <name evidence="3" type="ORF">H8E19_17110</name>
</gene>